<feature type="domain" description="FAD-dependent urate hydroxylase HpyO/Asp monooxygenase CreE-like FAD/NAD(P)-binding" evidence="1">
    <location>
        <begin position="5"/>
        <end position="153"/>
    </location>
</feature>
<keyword evidence="3" id="KW-1185">Reference proteome</keyword>
<dbReference type="InterPro" id="IPR052189">
    <property type="entry name" value="L-asp_N-monooxygenase_NS-form"/>
</dbReference>
<name>Q1AV40_RUBXD</name>
<dbReference type="KEGG" id="rxy:Rxyl_1779"/>
<organism evidence="2 3">
    <name type="scientific">Rubrobacter xylanophilus (strain DSM 9941 / JCM 11954 / NBRC 16129 / PRD-1)</name>
    <dbReference type="NCBI Taxonomy" id="266117"/>
    <lineage>
        <taxon>Bacteria</taxon>
        <taxon>Bacillati</taxon>
        <taxon>Actinomycetota</taxon>
        <taxon>Rubrobacteria</taxon>
        <taxon>Rubrobacterales</taxon>
        <taxon>Rubrobacteraceae</taxon>
        <taxon>Rubrobacter</taxon>
    </lineage>
</organism>
<protein>
    <recommendedName>
        <fullName evidence="1">FAD-dependent urate hydroxylase HpyO/Asp monooxygenase CreE-like FAD/NAD(P)-binding domain-containing protein</fullName>
    </recommendedName>
</protein>
<evidence type="ECO:0000313" key="2">
    <source>
        <dbReference type="EMBL" id="ABG04738.1"/>
    </source>
</evidence>
<dbReference type="AlphaFoldDB" id="Q1AV40"/>
<dbReference type="HOGENOM" id="CLU_020215_2_0_11"/>
<sequence length="474" mass="50749">MTAVAVIGAGASGTLLAARLLRHPSADGLRLFLVERRPGAGRGVAYSTRSPGHLLNVPALNMSAFPEDPGHFVRWLRSGPMPGARPETFAPRRLYGAYLEEVLEEAALSSGATLEYVRGEAVGIEAGGDGVFRVRLAGGRGLAAGRVALALGNFPPRSLPLGSPSFMRGPRHVPDAWAPGALDRVPEEAPVLLVGTSLTAIDVAIALQERGHAGPVYAVSRRGLVPNPYRPDVISPPYPRFVSPGDPEAARISCLFRRVREEAARAGGRGRDWHGVVEALRPEVQGLWASLPEAERRRFLRHVQPYWEVHRHRVAPEVGERVRAMREEGRLVVMAGRVRCCREAGRGVEVEISLRGGGARSLRVGCVVNCTAPETDLRRVRHPLVRSLLSEGLARPGPLGLGLDTGEEGELIDARGEASGRLYAIGPLRKGRLWETIAIPEIREQAARLAAVLLGGGAAGPSARLLPDLRRGGG</sequence>
<dbReference type="PhylomeDB" id="Q1AV40"/>
<dbReference type="eggNOG" id="COG4529">
    <property type="taxonomic scope" value="Bacteria"/>
</dbReference>
<dbReference type="Proteomes" id="UP000006637">
    <property type="component" value="Chromosome"/>
</dbReference>
<reference evidence="2 3" key="1">
    <citation type="submission" date="2006-06" db="EMBL/GenBank/DDBJ databases">
        <title>Complete sequence of Rubrobacter xylanophilus DSM 9941.</title>
        <authorList>
            <consortium name="US DOE Joint Genome Institute"/>
            <person name="Copeland A."/>
            <person name="Lucas S."/>
            <person name="Lapidus A."/>
            <person name="Barry K."/>
            <person name="Detter J.C."/>
            <person name="Glavina del Rio T."/>
            <person name="Hammon N."/>
            <person name="Israni S."/>
            <person name="Dalin E."/>
            <person name="Tice H."/>
            <person name="Pitluck S."/>
            <person name="Munk A.C."/>
            <person name="Brettin T."/>
            <person name="Bruce D."/>
            <person name="Han C."/>
            <person name="Tapia R."/>
            <person name="Gilna P."/>
            <person name="Schmutz J."/>
            <person name="Larimer F."/>
            <person name="Land M."/>
            <person name="Hauser L."/>
            <person name="Kyrpides N."/>
            <person name="Lykidis A."/>
            <person name="da Costa M.S."/>
            <person name="Rainey F.A."/>
            <person name="Empadinhas N."/>
            <person name="Jolivet E."/>
            <person name="Battista J.R."/>
            <person name="Richardson P."/>
        </authorList>
    </citation>
    <scope>NUCLEOTIDE SEQUENCE [LARGE SCALE GENOMIC DNA]</scope>
    <source>
        <strain evidence="3">DSM 9941 / NBRC 16129 / PRD-1</strain>
    </source>
</reference>
<dbReference type="PANTHER" id="PTHR40254:SF1">
    <property type="entry name" value="BLR0577 PROTEIN"/>
    <property type="match status" value="1"/>
</dbReference>
<gene>
    <name evidence="2" type="ordered locus">Rxyl_1779</name>
</gene>
<dbReference type="InterPro" id="IPR038732">
    <property type="entry name" value="HpyO/CreE_NAD-binding"/>
</dbReference>
<dbReference type="InterPro" id="IPR036188">
    <property type="entry name" value="FAD/NAD-bd_sf"/>
</dbReference>
<dbReference type="SUPFAM" id="SSF51905">
    <property type="entry name" value="FAD/NAD(P)-binding domain"/>
    <property type="match status" value="1"/>
</dbReference>
<dbReference type="STRING" id="266117.Rxyl_1779"/>
<dbReference type="Gene3D" id="3.50.50.60">
    <property type="entry name" value="FAD/NAD(P)-binding domain"/>
    <property type="match status" value="1"/>
</dbReference>
<evidence type="ECO:0000313" key="3">
    <source>
        <dbReference type="Proteomes" id="UP000006637"/>
    </source>
</evidence>
<dbReference type="OrthoDB" id="101972at2"/>
<proteinExistence type="predicted"/>
<dbReference type="Pfam" id="PF13454">
    <property type="entry name" value="NAD_binding_9"/>
    <property type="match status" value="1"/>
</dbReference>
<dbReference type="EMBL" id="CP000386">
    <property type="protein sequence ID" value="ABG04738.1"/>
    <property type="molecule type" value="Genomic_DNA"/>
</dbReference>
<evidence type="ECO:0000259" key="1">
    <source>
        <dbReference type="Pfam" id="PF13454"/>
    </source>
</evidence>
<dbReference type="RefSeq" id="WP_011564755.1">
    <property type="nucleotide sequence ID" value="NC_008148.1"/>
</dbReference>
<dbReference type="PANTHER" id="PTHR40254">
    <property type="entry name" value="BLR0577 PROTEIN"/>
    <property type="match status" value="1"/>
</dbReference>
<accession>Q1AV40</accession>